<evidence type="ECO:0000256" key="1">
    <source>
        <dbReference type="SAM" id="MobiDB-lite"/>
    </source>
</evidence>
<evidence type="ECO:0000313" key="3">
    <source>
        <dbReference type="Proteomes" id="UP001295684"/>
    </source>
</evidence>
<keyword evidence="3" id="KW-1185">Reference proteome</keyword>
<organism evidence="2 3">
    <name type="scientific">Euplotes crassus</name>
    <dbReference type="NCBI Taxonomy" id="5936"/>
    <lineage>
        <taxon>Eukaryota</taxon>
        <taxon>Sar</taxon>
        <taxon>Alveolata</taxon>
        <taxon>Ciliophora</taxon>
        <taxon>Intramacronucleata</taxon>
        <taxon>Spirotrichea</taxon>
        <taxon>Hypotrichia</taxon>
        <taxon>Euplotida</taxon>
        <taxon>Euplotidae</taxon>
        <taxon>Moneuplotes</taxon>
    </lineage>
</organism>
<feature type="compositionally biased region" description="Basic residues" evidence="1">
    <location>
        <begin position="412"/>
        <end position="432"/>
    </location>
</feature>
<name>A0AAD1Y5M7_EUPCR</name>
<feature type="compositionally biased region" description="Basic residues" evidence="1">
    <location>
        <begin position="664"/>
        <end position="674"/>
    </location>
</feature>
<feature type="region of interest" description="Disordered" evidence="1">
    <location>
        <begin position="664"/>
        <end position="702"/>
    </location>
</feature>
<proteinExistence type="predicted"/>
<gene>
    <name evidence="2" type="ORF">ECRASSUSDP1_LOCUS26499</name>
</gene>
<dbReference type="EMBL" id="CAMPGE010027317">
    <property type="protein sequence ID" value="CAI2384959.1"/>
    <property type="molecule type" value="Genomic_DNA"/>
</dbReference>
<accession>A0AAD1Y5M7</accession>
<reference evidence="2" key="1">
    <citation type="submission" date="2023-07" db="EMBL/GenBank/DDBJ databases">
        <authorList>
            <consortium name="AG Swart"/>
            <person name="Singh M."/>
            <person name="Singh A."/>
            <person name="Seah K."/>
            <person name="Emmerich C."/>
        </authorList>
    </citation>
    <scope>NUCLEOTIDE SEQUENCE</scope>
    <source>
        <strain evidence="2">DP1</strain>
    </source>
</reference>
<feature type="region of interest" description="Disordered" evidence="1">
    <location>
        <begin position="407"/>
        <end position="439"/>
    </location>
</feature>
<dbReference type="Proteomes" id="UP001295684">
    <property type="component" value="Unassembled WGS sequence"/>
</dbReference>
<evidence type="ECO:0000313" key="2">
    <source>
        <dbReference type="EMBL" id="CAI2384959.1"/>
    </source>
</evidence>
<dbReference type="AlphaFoldDB" id="A0AAD1Y5M7"/>
<comment type="caution">
    <text evidence="2">The sequence shown here is derived from an EMBL/GenBank/DDBJ whole genome shotgun (WGS) entry which is preliminary data.</text>
</comment>
<feature type="compositionally biased region" description="Basic and acidic residues" evidence="1">
    <location>
        <begin position="675"/>
        <end position="694"/>
    </location>
</feature>
<sequence length="702" mass="81680">MKEVGITTKKQVKLQVHNEKGTQNLKNGSPVKFKDRNLKVEGGFNGKILRKKEKDKPLFMFANPTIRRVSKGKKKTTQPLCILSYQVDPETFINSNASQISSNPQISKLQFDGEKYIKELAKEVIPKRLDTEIYQRKNGTLATQNKFRKAKMLHTMEQPPVDSQFPNIKNIEIKKHFYSFRRQKPADRVAFMRTSPSARSFLPSSRGSVGQTDYDYDFEFSAEKYEAMHNIPIRENHVIEIPTDLHAFEEIPEQDEKEEDKSIRTLKGVPQMIRKKSQEGNPEIIETEVVNESEGNNKSLGVSNSDKVNTSIPINTNNLPLRNLNIQLKEKYHQSEKFIPQKLENEVDKSPFEVNKFNESEIKIDEIGPNLTGVDRVDDTFLKEQQDTRAHQLYSNNAIHEALKLENYKSTNQRRKNSSIRQSMTKKSRSSKKLSPLKQNLSQDFVENSMYDNYEVEASQARSKKSVFEQNSKMNKKYITSFLNKIANQGRKVPTSEVERFMKFIESGAINDEDSEVDNFMEALQKERPNTYFETIERQNKIDALNSQKCGRMARTSSMPNFFDRRDSKLVTPIDTVLFVNPYLPESQVDLHEYKEMLGKYRRIRVRKTKNLRSQKAISANKAKRKELVQYRKMKKLVCSDMIDNTKSKSDKFLLEKVIVKRAKKRERKARREKRKEMKKKEKMERNEMEKGEEGVGCSNIS</sequence>
<protein>
    <submittedName>
        <fullName evidence="2">Uncharacterized protein</fullName>
    </submittedName>
</protein>